<dbReference type="Proteomes" id="UP001302719">
    <property type="component" value="Chromosome"/>
</dbReference>
<name>A0AA96G9E8_9BACT</name>
<dbReference type="EMBL" id="CP116967">
    <property type="protein sequence ID" value="WNM57593.1"/>
    <property type="molecule type" value="Genomic_DNA"/>
</dbReference>
<feature type="signal peptide" evidence="1">
    <location>
        <begin position="1"/>
        <end position="24"/>
    </location>
</feature>
<feature type="chain" id="PRO_5041686202" evidence="1">
    <location>
        <begin position="25"/>
        <end position="321"/>
    </location>
</feature>
<keyword evidence="3" id="KW-1185">Reference proteome</keyword>
<evidence type="ECO:0000313" key="2">
    <source>
        <dbReference type="EMBL" id="WNM57593.1"/>
    </source>
</evidence>
<dbReference type="Gene3D" id="2.60.120.260">
    <property type="entry name" value="Galactose-binding domain-like"/>
    <property type="match status" value="1"/>
</dbReference>
<dbReference type="KEGG" id="nall:PP769_16725"/>
<organism evidence="2 3">
    <name type="scientific">Candidatus Nitrospira allomarina</name>
    <dbReference type="NCBI Taxonomy" id="3020900"/>
    <lineage>
        <taxon>Bacteria</taxon>
        <taxon>Pseudomonadati</taxon>
        <taxon>Nitrospirota</taxon>
        <taxon>Nitrospiria</taxon>
        <taxon>Nitrospirales</taxon>
        <taxon>Nitrospiraceae</taxon>
        <taxon>Nitrospira</taxon>
    </lineage>
</organism>
<evidence type="ECO:0000256" key="1">
    <source>
        <dbReference type="SAM" id="SignalP"/>
    </source>
</evidence>
<dbReference type="RefSeq" id="WP_312642263.1">
    <property type="nucleotide sequence ID" value="NZ_CP116967.1"/>
</dbReference>
<evidence type="ECO:0000313" key="3">
    <source>
        <dbReference type="Proteomes" id="UP001302719"/>
    </source>
</evidence>
<keyword evidence="1" id="KW-0732">Signal</keyword>
<proteinExistence type="predicted"/>
<accession>A0AA96G9E8</accession>
<gene>
    <name evidence="2" type="ORF">PP769_16725</name>
</gene>
<protein>
    <submittedName>
        <fullName evidence="2">Uncharacterized protein</fullName>
    </submittedName>
</protein>
<dbReference type="AlphaFoldDB" id="A0AA96G9E8"/>
<sequence>MKTFRLLLAILALGASVFGQDVMAQELPSFTTGLAQTVNPGLYACSDPNARISAVGKIKAKEGTEWIVPAKTHFETAAKAADLYNQSNGIRLHRSADLDLQSVPVIDAGGSDIFTAYIFADNYFEFYVNGTLLAVDAVPFTPFNSSVIRFKATRPFSLAMVGVDWEENLGLGSEQNRGYAYHPGDAGLVAVIKDGSGQTVAVTDNTWRAQTFYTAPLNDRSCLKVRGQVRDSSACSMESARDGSSFSAAHWQVPASWFAPGFDDSDWPHATVFTNDTVGVNNKPAYMNFRNVFDDPIADADFIWSSNLILDNLVLMRKVVE</sequence>
<reference evidence="2 3" key="1">
    <citation type="submission" date="2023-01" db="EMBL/GenBank/DDBJ databases">
        <title>Cultivation and genomic characterization of new, ubiquitous marine nitrite-oxidizing bacteria from the Nitrospirales.</title>
        <authorList>
            <person name="Mueller A.J."/>
            <person name="Daebeler A."/>
            <person name="Herbold C.W."/>
            <person name="Kirkegaard R.H."/>
            <person name="Daims H."/>
        </authorList>
    </citation>
    <scope>NUCLEOTIDE SEQUENCE [LARGE SCALE GENOMIC DNA]</scope>
    <source>
        <strain evidence="2 3">VA</strain>
    </source>
</reference>